<reference evidence="2" key="1">
    <citation type="submission" date="2023-02" db="EMBL/GenBank/DDBJ databases">
        <title>Georgenia sp.10Sc9-8, isolated from a soil sample collected from the Taklamakan desert.</title>
        <authorList>
            <person name="Liu S."/>
        </authorList>
    </citation>
    <scope>NUCLEOTIDE SEQUENCE</scope>
    <source>
        <strain evidence="2">10Sc9-8</strain>
    </source>
</reference>
<comment type="caution">
    <text evidence="2">The sequence shown here is derived from an EMBL/GenBank/DDBJ whole genome shotgun (WGS) entry which is preliminary data.</text>
</comment>
<name>A0ABT5TVH7_9MICO</name>
<sequence length="175" mass="18476">TDLRWELLTSLVAAGRAGDAAIDAELARDATATGERAAAGARAARPTPEAKAAAWAAVVEQDTLPNAVQTAVIAGFGRVHDRSLLAPYAERYLDALEGVWAERTNEMAQNIVVGLFPTRLAGLAGEVGVDVGALTEQWLAEHPDASAALRRLVVENLDGVRRAERAQERDRSAGA</sequence>
<organism evidence="2 3">
    <name type="scientific">Georgenia halotolerans</name>
    <dbReference type="NCBI Taxonomy" id="3028317"/>
    <lineage>
        <taxon>Bacteria</taxon>
        <taxon>Bacillati</taxon>
        <taxon>Actinomycetota</taxon>
        <taxon>Actinomycetes</taxon>
        <taxon>Micrococcales</taxon>
        <taxon>Bogoriellaceae</taxon>
        <taxon>Georgenia</taxon>
    </lineage>
</organism>
<protein>
    <submittedName>
        <fullName evidence="2">ERAP1-like C-terminal domain-containing protein</fullName>
    </submittedName>
</protein>
<accession>A0ABT5TVH7</accession>
<gene>
    <name evidence="2" type="ORF">PU560_01555</name>
</gene>
<keyword evidence="3" id="KW-1185">Reference proteome</keyword>
<dbReference type="Pfam" id="PF11838">
    <property type="entry name" value="ERAP1_C"/>
    <property type="match status" value="1"/>
</dbReference>
<dbReference type="InterPro" id="IPR024571">
    <property type="entry name" value="ERAP1-like_C_dom"/>
</dbReference>
<feature type="non-terminal residue" evidence="2">
    <location>
        <position position="1"/>
    </location>
</feature>
<feature type="domain" description="ERAP1-like C-terminal" evidence="1">
    <location>
        <begin position="1"/>
        <end position="162"/>
    </location>
</feature>
<dbReference type="Proteomes" id="UP001165561">
    <property type="component" value="Unassembled WGS sequence"/>
</dbReference>
<proteinExistence type="predicted"/>
<evidence type="ECO:0000313" key="2">
    <source>
        <dbReference type="EMBL" id="MDD9205150.1"/>
    </source>
</evidence>
<dbReference type="EMBL" id="JARACI010000301">
    <property type="protein sequence ID" value="MDD9205150.1"/>
    <property type="molecule type" value="Genomic_DNA"/>
</dbReference>
<evidence type="ECO:0000313" key="3">
    <source>
        <dbReference type="Proteomes" id="UP001165561"/>
    </source>
</evidence>
<evidence type="ECO:0000259" key="1">
    <source>
        <dbReference type="Pfam" id="PF11838"/>
    </source>
</evidence>